<comment type="caution">
    <text evidence="10">The sequence shown here is derived from an EMBL/GenBank/DDBJ whole genome shotgun (WGS) entry which is preliminary data.</text>
</comment>
<proteinExistence type="inferred from homology"/>
<dbReference type="GO" id="GO:0009007">
    <property type="term" value="F:site-specific DNA-methyltransferase (adenine-specific) activity"/>
    <property type="evidence" value="ECO:0007669"/>
    <property type="project" value="UniProtKB-EC"/>
</dbReference>
<evidence type="ECO:0000256" key="1">
    <source>
        <dbReference type="ARBA" id="ARBA00006594"/>
    </source>
</evidence>
<evidence type="ECO:0000256" key="3">
    <source>
        <dbReference type="ARBA" id="ARBA00022603"/>
    </source>
</evidence>
<dbReference type="AlphaFoldDB" id="A0A7Y7WW70"/>
<reference evidence="10 11" key="1">
    <citation type="submission" date="2020-04" db="EMBL/GenBank/DDBJ databases">
        <title>Molecular characterization of pseudomonads from Agaricus bisporus reveal novel blotch 2 pathogens in Western Europe.</title>
        <authorList>
            <person name="Taparia T."/>
            <person name="Krijger M."/>
            <person name="Haynes E."/>
            <person name="Elpinstone J.G."/>
            <person name="Noble R."/>
            <person name="Van Der Wolf J."/>
        </authorList>
    </citation>
    <scope>NUCLEOTIDE SEQUENCE [LARGE SCALE GENOMIC DNA]</scope>
    <source>
        <strain evidence="10 11">G9001</strain>
    </source>
</reference>
<evidence type="ECO:0000313" key="11">
    <source>
        <dbReference type="Proteomes" id="UP000522864"/>
    </source>
</evidence>
<dbReference type="PRINTS" id="PR00507">
    <property type="entry name" value="N12N6MTFRASE"/>
</dbReference>
<evidence type="ECO:0000259" key="8">
    <source>
        <dbReference type="Pfam" id="PF07669"/>
    </source>
</evidence>
<dbReference type="Pfam" id="PF22837">
    <property type="entry name" value="M_Eco57I_C"/>
    <property type="match status" value="1"/>
</dbReference>
<keyword evidence="6" id="KW-0680">Restriction system</keyword>
<evidence type="ECO:0000256" key="7">
    <source>
        <dbReference type="ARBA" id="ARBA00047942"/>
    </source>
</evidence>
<comment type="similarity">
    <text evidence="1">Belongs to the N(4)/N(6)-methyltransferase family.</text>
</comment>
<keyword evidence="3 10" id="KW-0489">Methyltransferase</keyword>
<evidence type="ECO:0000313" key="10">
    <source>
        <dbReference type="EMBL" id="NWB88416.1"/>
    </source>
</evidence>
<dbReference type="Proteomes" id="UP000522864">
    <property type="component" value="Unassembled WGS sequence"/>
</dbReference>
<keyword evidence="4" id="KW-0808">Transferase</keyword>
<dbReference type="PANTHER" id="PTHR33841">
    <property type="entry name" value="DNA METHYLTRANSFERASE YEEA-RELATED"/>
    <property type="match status" value="1"/>
</dbReference>
<evidence type="ECO:0000256" key="6">
    <source>
        <dbReference type="ARBA" id="ARBA00022747"/>
    </source>
</evidence>
<dbReference type="EC" id="2.1.1.72" evidence="2"/>
<dbReference type="GO" id="GO:0032259">
    <property type="term" value="P:methylation"/>
    <property type="evidence" value="ECO:0007669"/>
    <property type="project" value="UniProtKB-KW"/>
</dbReference>
<dbReference type="InterPro" id="IPR054520">
    <property type="entry name" value="M_Eco57I_C"/>
</dbReference>
<organism evidence="10 11">
    <name type="scientific">Pseudomonas gingeri</name>
    <dbReference type="NCBI Taxonomy" id="117681"/>
    <lineage>
        <taxon>Bacteria</taxon>
        <taxon>Pseudomonadati</taxon>
        <taxon>Pseudomonadota</taxon>
        <taxon>Gammaproteobacteria</taxon>
        <taxon>Pseudomonadales</taxon>
        <taxon>Pseudomonadaceae</taxon>
        <taxon>Pseudomonas</taxon>
    </lineage>
</organism>
<dbReference type="SUPFAM" id="SSF53335">
    <property type="entry name" value="S-adenosyl-L-methionine-dependent methyltransferases"/>
    <property type="match status" value="1"/>
</dbReference>
<dbReference type="EMBL" id="JACAQA010000028">
    <property type="protein sequence ID" value="NWB88416.1"/>
    <property type="molecule type" value="Genomic_DNA"/>
</dbReference>
<comment type="catalytic activity">
    <reaction evidence="7">
        <text>a 2'-deoxyadenosine in DNA + S-adenosyl-L-methionine = an N(6)-methyl-2'-deoxyadenosine in DNA + S-adenosyl-L-homocysteine + H(+)</text>
        <dbReference type="Rhea" id="RHEA:15197"/>
        <dbReference type="Rhea" id="RHEA-COMP:12418"/>
        <dbReference type="Rhea" id="RHEA-COMP:12419"/>
        <dbReference type="ChEBI" id="CHEBI:15378"/>
        <dbReference type="ChEBI" id="CHEBI:57856"/>
        <dbReference type="ChEBI" id="CHEBI:59789"/>
        <dbReference type="ChEBI" id="CHEBI:90615"/>
        <dbReference type="ChEBI" id="CHEBI:90616"/>
        <dbReference type="EC" id="2.1.1.72"/>
    </reaction>
</comment>
<keyword evidence="5" id="KW-0949">S-adenosyl-L-methionine</keyword>
<dbReference type="GO" id="GO:0009307">
    <property type="term" value="P:DNA restriction-modification system"/>
    <property type="evidence" value="ECO:0007669"/>
    <property type="project" value="UniProtKB-KW"/>
</dbReference>
<dbReference type="Pfam" id="PF07669">
    <property type="entry name" value="Eco57I"/>
    <property type="match status" value="1"/>
</dbReference>
<dbReference type="InterPro" id="IPR011639">
    <property type="entry name" value="MethylTrfase_TaqI-like_dom"/>
</dbReference>
<dbReference type="InterPro" id="IPR029063">
    <property type="entry name" value="SAM-dependent_MTases_sf"/>
</dbReference>
<dbReference type="PANTHER" id="PTHR33841:SF5">
    <property type="entry name" value="DNA METHYLASE (MODIFICATION METHYLASE) (METHYLTRANSFERASE)-RELATED"/>
    <property type="match status" value="1"/>
</dbReference>
<evidence type="ECO:0000256" key="5">
    <source>
        <dbReference type="ARBA" id="ARBA00022691"/>
    </source>
</evidence>
<evidence type="ECO:0000256" key="4">
    <source>
        <dbReference type="ARBA" id="ARBA00022679"/>
    </source>
</evidence>
<dbReference type="InterPro" id="IPR050953">
    <property type="entry name" value="N4_N6_ade-DNA_methylase"/>
</dbReference>
<dbReference type="RefSeq" id="WP_177103630.1">
    <property type="nucleotide sequence ID" value="NZ_JACAQA010000028.1"/>
</dbReference>
<protein>
    <recommendedName>
        <fullName evidence="2">site-specific DNA-methyltransferase (adenine-specific)</fullName>
        <ecNumber evidence="2">2.1.1.72</ecNumber>
    </recommendedName>
</protein>
<evidence type="ECO:0000256" key="2">
    <source>
        <dbReference type="ARBA" id="ARBA00011900"/>
    </source>
</evidence>
<sequence length="461" mass="51874">MSLQNSIEVSVVTELTSKLKEGSVDGYGLVENAEYLIRGQVDTPIDVVDIVWKIAHRYRARFGKVIDAGAGDGRFSTKGMFDSYCGFEIDQHRVEQKGLPSNASIERACAFSGAVPEKYDLSIGNPPYVRHHDISDEWRSNIADWIEEQVGVKPSGLSNAYIYFLWLSLIVTRSDGVVVLLIPSEWTARPVNKQLREYIKEKGWTLDIYKFENDPFPRVLTTGSVTVIDKHASSGEVHHFLIDAQGAIKSLFDEDYADQATLPYVIRDSQVFAQRGFSPGGQSVFVLTESERALHDLREGEDVIPCITTLRHISNNMECLDRVSFELNYVGSGKRCWLISPAGTESESLRRYLDSVPMQIRDNYTCRKRPVWWKYSRPKIPSLLYSSGFRGRTTKVLKNELGVVNVGAVCGIYTRNKRVAAKLARAIKSADLEKNIVAVSRGFTKIEVNQMNAFIQQALEN</sequence>
<name>A0A7Y7WW70_9PSED</name>
<dbReference type="Gene3D" id="3.40.50.150">
    <property type="entry name" value="Vaccinia Virus protein VP39"/>
    <property type="match status" value="1"/>
</dbReference>
<feature type="domain" description="Type II methyltransferase M.TaqI-like" evidence="8">
    <location>
        <begin position="115"/>
        <end position="213"/>
    </location>
</feature>
<accession>A0A7Y7WW70</accession>
<evidence type="ECO:0000259" key="9">
    <source>
        <dbReference type="Pfam" id="PF22837"/>
    </source>
</evidence>
<feature type="domain" description="Type II methyltransferase M.Eco57I C-terminal" evidence="9">
    <location>
        <begin position="278"/>
        <end position="424"/>
    </location>
</feature>
<gene>
    <name evidence="10" type="ORF">HX830_26450</name>
</gene>